<name>A0ABT4E1R9_9BACL</name>
<sequence>MLGKVIFETLSRIELEKYEEYTVQEFKDMYETYLLLYHQNHPSLTEKYGENVVEASTAARERMVMMILWEAYKLIRSKSSDSETWIVKVKEIIDVRASDEFKIQLTTNRLDVEEIKQLIKDAYELLRELRKKVSEDFQWHDNCNKVLSRLSNAY</sequence>
<organism evidence="1 2">
    <name type="scientific">Paenibacillus apiarius</name>
    <dbReference type="NCBI Taxonomy" id="46240"/>
    <lineage>
        <taxon>Bacteria</taxon>
        <taxon>Bacillati</taxon>
        <taxon>Bacillota</taxon>
        <taxon>Bacilli</taxon>
        <taxon>Bacillales</taxon>
        <taxon>Paenibacillaceae</taxon>
        <taxon>Paenibacillus</taxon>
    </lineage>
</organism>
<gene>
    <name evidence="1" type="ORF">M5X09_28585</name>
</gene>
<dbReference type="EMBL" id="JAMDLW010000081">
    <property type="protein sequence ID" value="MCY9523555.1"/>
    <property type="molecule type" value="Genomic_DNA"/>
</dbReference>
<accession>A0ABT4E1R9</accession>
<dbReference type="RefSeq" id="WP_268601783.1">
    <property type="nucleotide sequence ID" value="NZ_JAMDLV010000056.1"/>
</dbReference>
<keyword evidence="2" id="KW-1185">Reference proteome</keyword>
<proteinExistence type="predicted"/>
<dbReference type="Proteomes" id="UP001207626">
    <property type="component" value="Unassembled WGS sequence"/>
</dbReference>
<evidence type="ECO:0000313" key="2">
    <source>
        <dbReference type="Proteomes" id="UP001207626"/>
    </source>
</evidence>
<protein>
    <submittedName>
        <fullName evidence="1">Uncharacterized protein</fullName>
    </submittedName>
</protein>
<reference evidence="1 2" key="1">
    <citation type="submission" date="2022-05" db="EMBL/GenBank/DDBJ databases">
        <title>Genome Sequencing of Bee-Associated Microbes.</title>
        <authorList>
            <person name="Dunlap C."/>
        </authorList>
    </citation>
    <scope>NUCLEOTIDE SEQUENCE [LARGE SCALE GENOMIC DNA]</scope>
    <source>
        <strain evidence="1 2">NRRL NRS-1438</strain>
    </source>
</reference>
<evidence type="ECO:0000313" key="1">
    <source>
        <dbReference type="EMBL" id="MCY9523555.1"/>
    </source>
</evidence>
<comment type="caution">
    <text evidence="1">The sequence shown here is derived from an EMBL/GenBank/DDBJ whole genome shotgun (WGS) entry which is preliminary data.</text>
</comment>